<gene>
    <name evidence="2" type="ORF">Lalb_Chr23g0267221</name>
</gene>
<keyword evidence="1" id="KW-0472">Membrane</keyword>
<dbReference type="EMBL" id="WOCE01000023">
    <property type="protein sequence ID" value="KAE9586820.1"/>
    <property type="molecule type" value="Genomic_DNA"/>
</dbReference>
<organism evidence="2 3">
    <name type="scientific">Lupinus albus</name>
    <name type="common">White lupine</name>
    <name type="synonym">Lupinus termis</name>
    <dbReference type="NCBI Taxonomy" id="3870"/>
    <lineage>
        <taxon>Eukaryota</taxon>
        <taxon>Viridiplantae</taxon>
        <taxon>Streptophyta</taxon>
        <taxon>Embryophyta</taxon>
        <taxon>Tracheophyta</taxon>
        <taxon>Spermatophyta</taxon>
        <taxon>Magnoliopsida</taxon>
        <taxon>eudicotyledons</taxon>
        <taxon>Gunneridae</taxon>
        <taxon>Pentapetalae</taxon>
        <taxon>rosids</taxon>
        <taxon>fabids</taxon>
        <taxon>Fabales</taxon>
        <taxon>Fabaceae</taxon>
        <taxon>Papilionoideae</taxon>
        <taxon>50 kb inversion clade</taxon>
        <taxon>genistoids sensu lato</taxon>
        <taxon>core genistoids</taxon>
        <taxon>Genisteae</taxon>
        <taxon>Lupinus</taxon>
    </lineage>
</organism>
<evidence type="ECO:0000256" key="1">
    <source>
        <dbReference type="SAM" id="Phobius"/>
    </source>
</evidence>
<accession>A0A6A4NBA5</accession>
<feature type="transmembrane region" description="Helical" evidence="1">
    <location>
        <begin position="12"/>
        <end position="34"/>
    </location>
</feature>
<sequence>MINPTEQISSSTANHIIIISLVGALAPLMMIQLSRETRLVLKYRNLSLDTIYSG</sequence>
<reference evidence="3" key="1">
    <citation type="journal article" date="2020" name="Nat. Commun.">
        <title>Genome sequence of the cluster root forming white lupin.</title>
        <authorList>
            <person name="Hufnagel B."/>
            <person name="Marques A."/>
            <person name="Soriano A."/>
            <person name="Marques L."/>
            <person name="Divol F."/>
            <person name="Doumas P."/>
            <person name="Sallet E."/>
            <person name="Mancinotti D."/>
            <person name="Carrere S."/>
            <person name="Marande W."/>
            <person name="Arribat S."/>
            <person name="Keller J."/>
            <person name="Huneau C."/>
            <person name="Blein T."/>
            <person name="Aime D."/>
            <person name="Laguerre M."/>
            <person name="Taylor J."/>
            <person name="Schubert V."/>
            <person name="Nelson M."/>
            <person name="Geu-Flores F."/>
            <person name="Crespi M."/>
            <person name="Gallardo-Guerrero K."/>
            <person name="Delaux P.-M."/>
            <person name="Salse J."/>
            <person name="Berges H."/>
            <person name="Guyot R."/>
            <person name="Gouzy J."/>
            <person name="Peret B."/>
        </authorList>
    </citation>
    <scope>NUCLEOTIDE SEQUENCE [LARGE SCALE GENOMIC DNA]</scope>
    <source>
        <strain evidence="3">cv. Amiga</strain>
    </source>
</reference>
<comment type="caution">
    <text evidence="2">The sequence shown here is derived from an EMBL/GenBank/DDBJ whole genome shotgun (WGS) entry which is preliminary data.</text>
</comment>
<dbReference type="Proteomes" id="UP000447434">
    <property type="component" value="Chromosome 23"/>
</dbReference>
<dbReference type="AlphaFoldDB" id="A0A6A4NBA5"/>
<name>A0A6A4NBA5_LUPAL</name>
<keyword evidence="3" id="KW-1185">Reference proteome</keyword>
<evidence type="ECO:0000313" key="2">
    <source>
        <dbReference type="EMBL" id="KAE9586820.1"/>
    </source>
</evidence>
<proteinExistence type="predicted"/>
<keyword evidence="1" id="KW-0812">Transmembrane</keyword>
<keyword evidence="1" id="KW-1133">Transmembrane helix</keyword>
<protein>
    <submittedName>
        <fullName evidence="2">Uncharacterized protein</fullName>
    </submittedName>
</protein>
<evidence type="ECO:0000313" key="3">
    <source>
        <dbReference type="Proteomes" id="UP000447434"/>
    </source>
</evidence>